<evidence type="ECO:0000313" key="14">
    <source>
        <dbReference type="Proteomes" id="UP000054363"/>
    </source>
</evidence>
<dbReference type="Gene3D" id="2.40.160.50">
    <property type="entry name" value="membrane protein fhac: a member of the omp85/tpsb transporter family"/>
    <property type="match status" value="1"/>
</dbReference>
<evidence type="ECO:0000256" key="2">
    <source>
        <dbReference type="ARBA" id="ARBA00010248"/>
    </source>
</evidence>
<gene>
    <name evidence="13" type="ORF">IDSA_11890</name>
</gene>
<dbReference type="OrthoDB" id="9803054at2"/>
<proteinExistence type="inferred from homology"/>
<dbReference type="Gene3D" id="3.10.20.310">
    <property type="entry name" value="membrane protein fhac"/>
    <property type="match status" value="3"/>
</dbReference>
<evidence type="ECO:0000256" key="9">
    <source>
        <dbReference type="ARBA" id="ARBA00033063"/>
    </source>
</evidence>
<dbReference type="eggNOG" id="COG0729">
    <property type="taxonomic scope" value="Bacteria"/>
</dbReference>
<keyword evidence="5" id="KW-0812">Transmembrane</keyword>
<sequence length="597" mass="67510">MVRLGTVGSWLLLSQLIFHSPAGFAQQSEERQRAPADATVNVTIEGVDGELEDNVQGYLSIMELDGKAAPARFRLRFLQRRGEEQIRQALAPFGYYQPTIESSLELVGSTWQVHYSIAPGEPVRLDEIDIRILGDGREDPKFQKLLKQHRLVSGNVLHHEAYESLKRQLRNLATERGYYNARFTEQQVKVELTDLSADVTLFFDTAVRYAFGETTFCCTELDNDFLHRFRNYEAGDPFQTRELLDLQVALSGSQYFSSIEVAPDWENRQDGSVPITVDVEANKRDRYQFGLGYGTDTGARATVGFDRRWVNARGHKLNSILRLSQVQNTGFVSYIIPGTDPVTDQYSLTGEITDRSYQEQRSTLYRFTARDTRHFNNWQRTYQLGWQREDFAFGDQPMRSSNFLIPSVEVSLVESTSVADNRNLVEDGYRVSANLQGASSSLLSETSFVSARLSAKWVHSYTEKFRMLLRGEAGGMAVSNFSSLSPSLRFFAGGDYSVRGYEYEQLGPRNEEGVVTGGRYLVTGSVEFDYKVADSWRVAVFSDFGNSFMDWPVTIKQSYGIGVRWISPIGPVRLDVAQAVDEPGNPWRIHLTLGPDL</sequence>
<evidence type="ECO:0000256" key="6">
    <source>
        <dbReference type="ARBA" id="ARBA00022729"/>
    </source>
</evidence>
<evidence type="ECO:0000256" key="1">
    <source>
        <dbReference type="ARBA" id="ARBA00004442"/>
    </source>
</evidence>
<evidence type="ECO:0000256" key="4">
    <source>
        <dbReference type="ARBA" id="ARBA00022452"/>
    </source>
</evidence>
<dbReference type="Pfam" id="PF17243">
    <property type="entry name" value="POTRA_TamA_1"/>
    <property type="match status" value="1"/>
</dbReference>
<evidence type="ECO:0000256" key="5">
    <source>
        <dbReference type="ARBA" id="ARBA00022692"/>
    </source>
</evidence>
<dbReference type="InterPro" id="IPR035243">
    <property type="entry name" value="TamA_POTRA_Dom_1"/>
</dbReference>
<name>A0A094IWC8_9GAMM</name>
<dbReference type="GO" id="GO:0009306">
    <property type="term" value="P:protein secretion"/>
    <property type="evidence" value="ECO:0007669"/>
    <property type="project" value="TreeGrafter"/>
</dbReference>
<evidence type="ECO:0000259" key="12">
    <source>
        <dbReference type="Pfam" id="PF17243"/>
    </source>
</evidence>
<dbReference type="Proteomes" id="UP000054363">
    <property type="component" value="Unassembled WGS sequence"/>
</dbReference>
<feature type="domain" description="TamA POTRA" evidence="12">
    <location>
        <begin position="42"/>
        <end position="119"/>
    </location>
</feature>
<dbReference type="AlphaFoldDB" id="A0A094IWC8"/>
<evidence type="ECO:0000256" key="3">
    <source>
        <dbReference type="ARBA" id="ARBA00015419"/>
    </source>
</evidence>
<reference evidence="13 14" key="1">
    <citation type="submission" date="2014-06" db="EMBL/GenBank/DDBJ databases">
        <title>The draft genome sequence of Idiomarina salinarum ISL-52.</title>
        <authorList>
            <person name="Du J."/>
            <person name="Shao Z."/>
        </authorList>
    </citation>
    <scope>NUCLEOTIDE SEQUENCE [LARGE SCALE GENOMIC DNA]</scope>
    <source>
        <strain evidence="13 14">ISL-52</strain>
    </source>
</reference>
<dbReference type="InterPro" id="IPR039910">
    <property type="entry name" value="D15-like"/>
</dbReference>
<comment type="similarity">
    <text evidence="2">Belongs to the TamA family.</text>
</comment>
<dbReference type="PANTHER" id="PTHR12815">
    <property type="entry name" value="SORTING AND ASSEMBLY MACHINERY SAMM50 PROTEIN FAMILY MEMBER"/>
    <property type="match status" value="1"/>
</dbReference>
<comment type="subcellular location">
    <subcellularLocation>
        <location evidence="1">Cell outer membrane</location>
    </subcellularLocation>
</comment>
<keyword evidence="7" id="KW-0472">Membrane</keyword>
<dbReference type="Pfam" id="PF01103">
    <property type="entry name" value="Omp85"/>
    <property type="match status" value="1"/>
</dbReference>
<dbReference type="EMBL" id="JPER01000009">
    <property type="protein sequence ID" value="KFZ30144.1"/>
    <property type="molecule type" value="Genomic_DNA"/>
</dbReference>
<dbReference type="GO" id="GO:0009279">
    <property type="term" value="C:cell outer membrane"/>
    <property type="evidence" value="ECO:0007669"/>
    <property type="project" value="UniProtKB-SubCell"/>
</dbReference>
<feature type="domain" description="Bacterial surface antigen (D15)" evidence="11">
    <location>
        <begin position="313"/>
        <end position="585"/>
    </location>
</feature>
<dbReference type="InterPro" id="IPR000184">
    <property type="entry name" value="Bac_surfAg_D15"/>
</dbReference>
<keyword evidence="4" id="KW-1134">Transmembrane beta strand</keyword>
<evidence type="ECO:0000256" key="10">
    <source>
        <dbReference type="ARBA" id="ARBA00093548"/>
    </source>
</evidence>
<keyword evidence="14" id="KW-1185">Reference proteome</keyword>
<protein>
    <recommendedName>
        <fullName evidence="3">Translocation and assembly module subunit TamA</fullName>
    </recommendedName>
    <alternativeName>
        <fullName evidence="9">Autotransporter assembly factor TamA</fullName>
    </alternativeName>
</protein>
<dbReference type="PANTHER" id="PTHR12815:SF47">
    <property type="entry name" value="TRANSLOCATION AND ASSEMBLY MODULE SUBUNIT TAMA"/>
    <property type="match status" value="1"/>
</dbReference>
<evidence type="ECO:0000256" key="8">
    <source>
        <dbReference type="ARBA" id="ARBA00023237"/>
    </source>
</evidence>
<dbReference type="RefSeq" id="WP_034777129.1">
    <property type="nucleotide sequence ID" value="NZ_JPER01000009.1"/>
</dbReference>
<dbReference type="GO" id="GO:0097347">
    <property type="term" value="C:TAM protein secretion complex"/>
    <property type="evidence" value="ECO:0007669"/>
    <property type="project" value="TreeGrafter"/>
</dbReference>
<organism evidence="13 14">
    <name type="scientific">Pseudidiomarina salinarum</name>
    <dbReference type="NCBI Taxonomy" id="435908"/>
    <lineage>
        <taxon>Bacteria</taxon>
        <taxon>Pseudomonadati</taxon>
        <taxon>Pseudomonadota</taxon>
        <taxon>Gammaproteobacteria</taxon>
        <taxon>Alteromonadales</taxon>
        <taxon>Idiomarinaceae</taxon>
        <taxon>Pseudidiomarina</taxon>
    </lineage>
</organism>
<evidence type="ECO:0000259" key="11">
    <source>
        <dbReference type="Pfam" id="PF01103"/>
    </source>
</evidence>
<evidence type="ECO:0000313" key="13">
    <source>
        <dbReference type="EMBL" id="KFZ30144.1"/>
    </source>
</evidence>
<dbReference type="STRING" id="435908.IDSA_11890"/>
<accession>A0A094IWC8</accession>
<keyword evidence="8" id="KW-0998">Cell outer membrane</keyword>
<comment type="caution">
    <text evidence="13">The sequence shown here is derived from an EMBL/GenBank/DDBJ whole genome shotgun (WGS) entry which is preliminary data.</text>
</comment>
<keyword evidence="6" id="KW-0732">Signal</keyword>
<comment type="subunit">
    <text evidence="10">Interacts with TamB to form the translocation and assembly module (TAM).</text>
</comment>
<evidence type="ECO:0000256" key="7">
    <source>
        <dbReference type="ARBA" id="ARBA00023136"/>
    </source>
</evidence>